<accession>A0A382YIK4</accession>
<organism evidence="1">
    <name type="scientific">marine metagenome</name>
    <dbReference type="NCBI Taxonomy" id="408172"/>
    <lineage>
        <taxon>unclassified sequences</taxon>
        <taxon>metagenomes</taxon>
        <taxon>ecological metagenomes</taxon>
    </lineage>
</organism>
<dbReference type="EMBL" id="UINC01175930">
    <property type="protein sequence ID" value="SVD82819.1"/>
    <property type="molecule type" value="Genomic_DNA"/>
</dbReference>
<evidence type="ECO:0000313" key="1">
    <source>
        <dbReference type="EMBL" id="SVD82819.1"/>
    </source>
</evidence>
<reference evidence="1" key="1">
    <citation type="submission" date="2018-05" db="EMBL/GenBank/DDBJ databases">
        <authorList>
            <person name="Lanie J.A."/>
            <person name="Ng W.-L."/>
            <person name="Kazmierczak K.M."/>
            <person name="Andrzejewski T.M."/>
            <person name="Davidsen T.M."/>
            <person name="Wayne K.J."/>
            <person name="Tettelin H."/>
            <person name="Glass J.I."/>
            <person name="Rusch D."/>
            <person name="Podicherti R."/>
            <person name="Tsui H.-C.T."/>
            <person name="Winkler M.E."/>
        </authorList>
    </citation>
    <scope>NUCLEOTIDE SEQUENCE</scope>
</reference>
<gene>
    <name evidence="1" type="ORF">METZ01_LOCUS435673</name>
</gene>
<proteinExistence type="predicted"/>
<feature type="non-terminal residue" evidence="1">
    <location>
        <position position="1"/>
    </location>
</feature>
<name>A0A382YIK4_9ZZZZ</name>
<dbReference type="AlphaFoldDB" id="A0A382YIK4"/>
<protein>
    <submittedName>
        <fullName evidence="1">Uncharacterized protein</fullName>
    </submittedName>
</protein>
<sequence length="147" mass="16875">EKNTFFLEGEEPASVEEIKEFIEEAILDSKVVNSSQFLRRAVHFFYGSKDVLPEQKKCTYAYYSIQFDAYGRPTPCLTGCPPSSTAIDTELVNYVQSPSYRGLQKKLESCEKCRGSMMLCYYEPRLNFPLHQLLLSSFRGKEDLKNA</sequence>